<reference evidence="2 3" key="1">
    <citation type="submission" date="2023-07" db="EMBL/GenBank/DDBJ databases">
        <title>Sequencing the genomes of 1000 actinobacteria strains.</title>
        <authorList>
            <person name="Klenk H.-P."/>
        </authorList>
    </citation>
    <scope>NUCLEOTIDE SEQUENCE [LARGE SCALE GENOMIC DNA]</scope>
    <source>
        <strain evidence="2 3">DSM 43749</strain>
    </source>
</reference>
<dbReference type="Gene3D" id="3.40.50.300">
    <property type="entry name" value="P-loop containing nucleotide triphosphate hydrolases"/>
    <property type="match status" value="1"/>
</dbReference>
<comment type="caution">
    <text evidence="2">The sequence shown here is derived from an EMBL/GenBank/DDBJ whole genome shotgun (WGS) entry which is preliminary data.</text>
</comment>
<dbReference type="InterPro" id="IPR027417">
    <property type="entry name" value="P-loop_NTPase"/>
</dbReference>
<dbReference type="SMART" id="SM00382">
    <property type="entry name" value="AAA"/>
    <property type="match status" value="1"/>
</dbReference>
<organism evidence="2 3">
    <name type="scientific">Saccharothrix longispora</name>
    <dbReference type="NCBI Taxonomy" id="33920"/>
    <lineage>
        <taxon>Bacteria</taxon>
        <taxon>Bacillati</taxon>
        <taxon>Actinomycetota</taxon>
        <taxon>Actinomycetes</taxon>
        <taxon>Pseudonocardiales</taxon>
        <taxon>Pseudonocardiaceae</taxon>
        <taxon>Saccharothrix</taxon>
    </lineage>
</organism>
<proteinExistence type="predicted"/>
<dbReference type="EMBL" id="JAVDSG010000001">
    <property type="protein sequence ID" value="MDR6592342.1"/>
    <property type="molecule type" value="Genomic_DNA"/>
</dbReference>
<dbReference type="SUPFAM" id="SSF52540">
    <property type="entry name" value="P-loop containing nucleoside triphosphate hydrolases"/>
    <property type="match status" value="1"/>
</dbReference>
<gene>
    <name evidence="2" type="ORF">J2S66_000726</name>
</gene>
<dbReference type="PROSITE" id="PS50837">
    <property type="entry name" value="NACHT"/>
    <property type="match status" value="1"/>
</dbReference>
<sequence length="321" mass="36505">MEEQGPATTGFFRPDLDNVYVDVRVSPEAPQLVPTGLVAEMIADDPQKRRNLQEFINQSVPSVLAVVGAPGSGKTTLLRKTALDICKKSKARRDVPLLLYLRDHVTLIVQDPQVDIVTLVRRHLERFRVEDPPGWFDRRLRAGKCVVLLDGLDEVADEADRRAVSEWVGHQVDKYHKNDFVITSRPQGYLTAKVDKALVLKVQPFTSDQTTRFVHRWYEAIESRAAGVGDDAVMLRAAAAANDLLDRLDNTPALYELTVNPLLLTMIVNVHRYRGALPGRRVDLYGEICEVMLWRRQEVKNWRLKWAATRRKRCCDCSPTR</sequence>
<protein>
    <submittedName>
        <fullName evidence="2">NACHT family NTPase</fullName>
    </submittedName>
</protein>
<dbReference type="Proteomes" id="UP001268819">
    <property type="component" value="Unassembled WGS sequence"/>
</dbReference>
<dbReference type="PANTHER" id="PTHR46844">
    <property type="entry name" value="SLR5058 PROTEIN"/>
    <property type="match status" value="1"/>
</dbReference>
<evidence type="ECO:0000259" key="1">
    <source>
        <dbReference type="PROSITE" id="PS50837"/>
    </source>
</evidence>
<name>A0ABU1PNU8_9PSEU</name>
<accession>A0ABU1PNU8</accession>
<dbReference type="PANTHER" id="PTHR46844:SF1">
    <property type="entry name" value="SLR5058 PROTEIN"/>
    <property type="match status" value="1"/>
</dbReference>
<evidence type="ECO:0000313" key="2">
    <source>
        <dbReference type="EMBL" id="MDR6592342.1"/>
    </source>
</evidence>
<dbReference type="Pfam" id="PF05729">
    <property type="entry name" value="NACHT"/>
    <property type="match status" value="1"/>
</dbReference>
<dbReference type="InterPro" id="IPR003593">
    <property type="entry name" value="AAA+_ATPase"/>
</dbReference>
<keyword evidence="3" id="KW-1185">Reference proteome</keyword>
<dbReference type="InterPro" id="IPR007111">
    <property type="entry name" value="NACHT_NTPase"/>
</dbReference>
<dbReference type="RefSeq" id="WP_310303763.1">
    <property type="nucleotide sequence ID" value="NZ_BAAAXB010000001.1"/>
</dbReference>
<evidence type="ECO:0000313" key="3">
    <source>
        <dbReference type="Proteomes" id="UP001268819"/>
    </source>
</evidence>
<feature type="domain" description="NACHT" evidence="1">
    <location>
        <begin position="62"/>
        <end position="186"/>
    </location>
</feature>